<dbReference type="InterPro" id="IPR010982">
    <property type="entry name" value="Lambda_DNA-bd_dom_sf"/>
</dbReference>
<dbReference type="SUPFAM" id="SSF47413">
    <property type="entry name" value="lambda repressor-like DNA-binding domains"/>
    <property type="match status" value="1"/>
</dbReference>
<protein>
    <submittedName>
        <fullName evidence="2">Helix-turn-helix domain-containing protein</fullName>
    </submittedName>
</protein>
<gene>
    <name evidence="2" type="ORF">GKC89_08345</name>
</gene>
<comment type="caution">
    <text evidence="2">The sequence shown here is derived from an EMBL/GenBank/DDBJ whole genome shotgun (WGS) entry which is preliminary data.</text>
</comment>
<keyword evidence="1" id="KW-0238">DNA-binding</keyword>
<reference evidence="2" key="1">
    <citation type="journal article" date="2019" name="Nat. Med.">
        <title>A library of human gut bacterial isolates paired with longitudinal multiomics data enables mechanistic microbiome research.</title>
        <authorList>
            <person name="Poyet M."/>
            <person name="Groussin M."/>
            <person name="Gibbons S.M."/>
            <person name="Avila-Pacheco J."/>
            <person name="Jiang X."/>
            <person name="Kearney S.M."/>
            <person name="Perrotta A.R."/>
            <person name="Berdy B."/>
            <person name="Zhao S."/>
            <person name="Lieberman T.D."/>
            <person name="Swanson P.K."/>
            <person name="Smith M."/>
            <person name="Roesemann S."/>
            <person name="Alexander J.E."/>
            <person name="Rich S.A."/>
            <person name="Livny J."/>
            <person name="Vlamakis H."/>
            <person name="Clish C."/>
            <person name="Bullock K."/>
            <person name="Deik A."/>
            <person name="Scott J."/>
            <person name="Pierce K.A."/>
            <person name="Xavier R.J."/>
            <person name="Alm E.J."/>
        </authorList>
    </citation>
    <scope>NUCLEOTIDE SEQUENCE</scope>
    <source>
        <strain evidence="2">BIOML-A18</strain>
    </source>
</reference>
<organism evidence="2">
    <name type="scientific">Ligilactobacillus ruminis</name>
    <dbReference type="NCBI Taxonomy" id="1623"/>
    <lineage>
        <taxon>Bacteria</taxon>
        <taxon>Bacillati</taxon>
        <taxon>Bacillota</taxon>
        <taxon>Bacilli</taxon>
        <taxon>Lactobacillales</taxon>
        <taxon>Lactobacillaceae</taxon>
        <taxon>Ligilactobacillus</taxon>
    </lineage>
</organism>
<dbReference type="EMBL" id="WKOD01000026">
    <property type="protein sequence ID" value="MSA69089.1"/>
    <property type="molecule type" value="Genomic_DNA"/>
</dbReference>
<dbReference type="Gene3D" id="1.10.260.40">
    <property type="entry name" value="lambda repressor-like DNA-binding domains"/>
    <property type="match status" value="1"/>
</dbReference>
<evidence type="ECO:0000256" key="1">
    <source>
        <dbReference type="ARBA" id="ARBA00023125"/>
    </source>
</evidence>
<dbReference type="GO" id="GO:0005829">
    <property type="term" value="C:cytosol"/>
    <property type="evidence" value="ECO:0007669"/>
    <property type="project" value="TreeGrafter"/>
</dbReference>
<dbReference type="PANTHER" id="PTHR46797:SF1">
    <property type="entry name" value="METHYLPHOSPHONATE SYNTHASE"/>
    <property type="match status" value="1"/>
</dbReference>
<evidence type="ECO:0000313" key="2">
    <source>
        <dbReference type="EMBL" id="MSA69089.1"/>
    </source>
</evidence>
<dbReference type="Pfam" id="PF01381">
    <property type="entry name" value="HTH_3"/>
    <property type="match status" value="1"/>
</dbReference>
<dbReference type="SMART" id="SM00530">
    <property type="entry name" value="HTH_XRE"/>
    <property type="match status" value="1"/>
</dbReference>
<dbReference type="CDD" id="cd00093">
    <property type="entry name" value="HTH_XRE"/>
    <property type="match status" value="1"/>
</dbReference>
<proteinExistence type="predicted"/>
<sequence>MDNNIHLGSKIRKYRHLAGMTQEELAEYSNLSVNYISKIEREKKQNVSIEKLVDICNALDISVEEILDSKHNLSIKNLPPNAIELITYLRDSDSSNIDEICEQLLLLMKKMEK</sequence>
<dbReference type="InterPro" id="IPR050807">
    <property type="entry name" value="TransReg_Diox_bact_type"/>
</dbReference>
<dbReference type="PANTHER" id="PTHR46797">
    <property type="entry name" value="HTH-TYPE TRANSCRIPTIONAL REGULATOR"/>
    <property type="match status" value="1"/>
</dbReference>
<dbReference type="AlphaFoldDB" id="A0A6A8GS23"/>
<dbReference type="PROSITE" id="PS50943">
    <property type="entry name" value="HTH_CROC1"/>
    <property type="match status" value="1"/>
</dbReference>
<dbReference type="GO" id="GO:0003677">
    <property type="term" value="F:DNA binding"/>
    <property type="evidence" value="ECO:0007669"/>
    <property type="project" value="UniProtKB-KW"/>
</dbReference>
<dbReference type="RefSeq" id="WP_003692165.1">
    <property type="nucleotide sequence ID" value="NZ_CABKOX010000002.1"/>
</dbReference>
<name>A0A6A8GS23_9LACO</name>
<accession>A0A6A8GS23</accession>
<dbReference type="InterPro" id="IPR001387">
    <property type="entry name" value="Cro/C1-type_HTH"/>
</dbReference>
<dbReference type="GO" id="GO:0003700">
    <property type="term" value="F:DNA-binding transcription factor activity"/>
    <property type="evidence" value="ECO:0007669"/>
    <property type="project" value="TreeGrafter"/>
</dbReference>